<dbReference type="Pfam" id="PF18962">
    <property type="entry name" value="Por_Secre_tail"/>
    <property type="match status" value="1"/>
</dbReference>
<dbReference type="KEGG" id="fat:DVK85_09185"/>
<feature type="domain" description="PKD/Chitinase" evidence="3">
    <location>
        <begin position="1049"/>
        <end position="1117"/>
    </location>
</feature>
<keyword evidence="1 2" id="KW-0732">Signal</keyword>
<dbReference type="Gene3D" id="2.60.40.740">
    <property type="match status" value="11"/>
</dbReference>
<evidence type="ECO:0000313" key="5">
    <source>
        <dbReference type="Proteomes" id="UP000253951"/>
    </source>
</evidence>
<name>A0A345HCT6_9FLAO</name>
<gene>
    <name evidence="4" type="ORF">DVK85_09185</name>
</gene>
<feature type="signal peptide" evidence="2">
    <location>
        <begin position="1"/>
        <end position="23"/>
    </location>
</feature>
<proteinExistence type="predicted"/>
<evidence type="ECO:0000259" key="3">
    <source>
        <dbReference type="SMART" id="SM00089"/>
    </source>
</evidence>
<keyword evidence="5" id="KW-1185">Reference proteome</keyword>
<dbReference type="NCBIfam" id="TIGR04183">
    <property type="entry name" value="Por_Secre_tail"/>
    <property type="match status" value="1"/>
</dbReference>
<feature type="domain" description="PKD/Chitinase" evidence="3">
    <location>
        <begin position="1125"/>
        <end position="1193"/>
    </location>
</feature>
<protein>
    <submittedName>
        <fullName evidence="4">T9SS C-terminal target domain-containing protein</fullName>
    </submittedName>
</protein>
<dbReference type="Proteomes" id="UP000253951">
    <property type="component" value="Chromosome"/>
</dbReference>
<dbReference type="InterPro" id="IPR025667">
    <property type="entry name" value="SprB_repeat"/>
</dbReference>
<dbReference type="InterPro" id="IPR022409">
    <property type="entry name" value="PKD/Chitinase_dom"/>
</dbReference>
<feature type="domain" description="PKD/Chitinase" evidence="3">
    <location>
        <begin position="897"/>
        <end position="967"/>
    </location>
</feature>
<feature type="chain" id="PRO_5016773921" evidence="2">
    <location>
        <begin position="24"/>
        <end position="2023"/>
    </location>
</feature>
<dbReference type="OrthoDB" id="1373043at2"/>
<dbReference type="EMBL" id="CP031188">
    <property type="protein sequence ID" value="AXG74396.1"/>
    <property type="molecule type" value="Genomic_DNA"/>
</dbReference>
<sequence>MKRKLLFYTLFLVGLLVHQSTKAQTLAAGDIAFVGYHTDTSDGFTFIALKDLPAGETIYFTEEGWNGTGWGNDFEPHLSWVIPAGTTIGTIVSVEEIGSDVFTVTGSTNGVTVLNPSGSATGFSLSAGDQVLAYQSSTGARPASPTFISGIHGDYNNLNYNSTTTWTQSMTPGDGSESVLPPGLTNGVNCIALFPAPGPELDNNKYTGTLTGTAAVVRAAINNPVNWTGSDSTGGIDITATTYATPNITSTSSCTMTASITAQTNIACNGSATGSLTVTPSSGTAPYTYLWDDGTAQTTATASGLVAGTYEVTVTDDNGCVETASATITEPDPLLAIGTTEYVYEEYFEAGHNYCPGDAIYDNWVAFRSNIDTNLNYTSITLSGSELPGGITCTDPAAANQIVQAFAAGTAVSVTVNGDTWNIGIGCQTSCTIPADAVAINVNAGSCGCGGGPTIRPCIGNANWGSFANSTCGAGSQTMKVEIVGQAVTINPVSCNGGNDGEIILDVVGGAAPYSYAWSPGNPTGQGTNTISELTVGTYSVTVTDANGCTNTVSATVQEPTVLVASGVANNNVSCNGESDGSATASATGGTAPYTYLWSNAATTASITGVVAGTYGVTITDANGCTDTASVTITEPAALVASGVVDANISCNGESDGAATVSATGGTAPYIYEWTGIDPVAGTTIVSQGFEGSGTWNYGLNPTVYNTGGSPVVSGSEEVWGIIESFTGNIDAASDGTSFIGMQNLENTNGGGAFAHTITFNPINISSYDDLILSFDYYTTGFDSGDVLEYVVAFDYGSDWTTGVVTLNSDTQAWETETIVIPASANVVRFRLQGTQNTAGGFAGFDNIILSEKEPQSNSYTDLSAGTYGVTITDANGCTDTASVTITEPTVLVASGVVDTNISCNAGNDGSATASATGGTAPYTYLWSNAATTASIVGVTAGTYDVTITDANGCTDTASVTITEPTALVASGVVDANISCNAGNDGAATASATGGTAPYTYLWSNAATTASIVGVTAGTYDVTITDANGCADTASVTITEPTALVASGVVDANISCNAGNDGAATASATGGTAPYTYLWSNAATIASIVGVTAGTYDVTITDANGCTDTASVTITEPTVLVASGVVDTNISCNAGNDGSATASATGGTAPYTYLWSNAATTASIVGVTAGTYDVTITDANGCTDTASVTVTEPTVLVASGVVDTNISCNAGNDGAATASATGGTAPYTYLWSNAATTASIVGVTAGTYDVTITDANGCTDTASVTITEPTVLVASGVVDTNISCNAGNDGSATASATGGTAPYTYLWSNAATTASIVGVTAGTYDVTITDANGCTDTASVTITEPDALVATGVVDSNVTCFDGNEGSATVTVTGGTGVYTYLWNNSATTASITGLIAGTYDVTVTDENGCTATASVTITEPALVEAPIADAQVFCNFATVANLVATGTDVQWYADETGGTPLEDTVSLSTGTYYATQTIGGCESPSRVVVAVTVNMTPAPSASAQTFCNVATVADLTASGTDNQWYANATGGIALSDDTALATGTYYVSQTLNECESTRTAVEITVNVTPAPTADAQVFCNFATVANLVATGTDIKWYDSETGGVQLVATTNLATGTYYVSQTLNDCESPRAAVVITVNVTPAPATINQVFCNEATVSQLEATGDGTILWYTEAVGGTALEGDVALSTGTYYASQIMNDCESAARVAINVTVNVTEAPIADAQIFCDGTTVANLVATGTAIQWYADATGGTALTSDTVLTTGTYYASQTLNACESPRTAVVVTVNVTEAPIADAQVFCNSATIADLVATGTDVQWYADETGGAPLTGDVALVDGTTYYVSQTIDGCESITRTAVTVTINVTAAPTGDALQIIGPDGTLADLVVDGTDIVWYASAEDAAAHVDPLDPATVLEDEVIYYATQTIDGCESEVSLAVTVSISLRVDTFIKDKLSYYPVPVIDVLNIENTNRINNVTLINLLGQVVLTQDVNATSARIDMRALQGATYIMQVTTDSGIMTVKVIKNAN</sequence>
<evidence type="ECO:0000313" key="4">
    <source>
        <dbReference type="EMBL" id="AXG74396.1"/>
    </source>
</evidence>
<feature type="domain" description="PKD/Chitinase" evidence="3">
    <location>
        <begin position="1277"/>
        <end position="1347"/>
    </location>
</feature>
<accession>A0A345HCT6</accession>
<reference evidence="4 5" key="1">
    <citation type="submission" date="2018-07" db="EMBL/GenBank/DDBJ databases">
        <title>Complete genome sequence of Flavobacterium arcticum type strain SM1502T.</title>
        <authorList>
            <person name="Li Y."/>
            <person name="Li D.-D."/>
        </authorList>
    </citation>
    <scope>NUCLEOTIDE SEQUENCE [LARGE SCALE GENOMIC DNA]</scope>
    <source>
        <strain evidence="4 5">SM1502</strain>
    </source>
</reference>
<feature type="domain" description="PKD/Chitinase" evidence="3">
    <location>
        <begin position="973"/>
        <end position="1043"/>
    </location>
</feature>
<dbReference type="SMART" id="SM00089">
    <property type="entry name" value="PKD"/>
    <property type="match status" value="8"/>
</dbReference>
<dbReference type="RefSeq" id="WP_114678154.1">
    <property type="nucleotide sequence ID" value="NZ_CP031188.1"/>
</dbReference>
<feature type="domain" description="PKD/Chitinase" evidence="3">
    <location>
        <begin position="260"/>
        <end position="333"/>
    </location>
</feature>
<dbReference type="InterPro" id="IPR026444">
    <property type="entry name" value="Secre_tail"/>
</dbReference>
<feature type="domain" description="PKD/Chitinase" evidence="3">
    <location>
        <begin position="557"/>
        <end position="638"/>
    </location>
</feature>
<dbReference type="InterPro" id="IPR044023">
    <property type="entry name" value="Ig_7"/>
</dbReference>
<feature type="domain" description="PKD/Chitinase" evidence="3">
    <location>
        <begin position="1353"/>
        <end position="1423"/>
    </location>
</feature>
<organism evidence="4 5">
    <name type="scientific">Flavobacterium arcticum</name>
    <dbReference type="NCBI Taxonomy" id="1784713"/>
    <lineage>
        <taxon>Bacteria</taxon>
        <taxon>Pseudomonadati</taxon>
        <taxon>Bacteroidota</taxon>
        <taxon>Flavobacteriia</taxon>
        <taxon>Flavobacteriales</taxon>
        <taxon>Flavobacteriaceae</taxon>
        <taxon>Flavobacterium</taxon>
    </lineage>
</organism>
<evidence type="ECO:0000256" key="1">
    <source>
        <dbReference type="ARBA" id="ARBA00022729"/>
    </source>
</evidence>
<evidence type="ECO:0000256" key="2">
    <source>
        <dbReference type="SAM" id="SignalP"/>
    </source>
</evidence>
<dbReference type="Pfam" id="PF19081">
    <property type="entry name" value="Ig_7"/>
    <property type="match status" value="6"/>
</dbReference>
<dbReference type="Pfam" id="PF13573">
    <property type="entry name" value="SprB"/>
    <property type="match status" value="11"/>
</dbReference>